<gene>
    <name evidence="3" type="ORF">SAMN05660862_2626</name>
</gene>
<dbReference type="Pfam" id="PF00534">
    <property type="entry name" value="Glycos_transf_1"/>
    <property type="match status" value="1"/>
</dbReference>
<dbReference type="PANTHER" id="PTHR45947">
    <property type="entry name" value="SULFOQUINOVOSYL TRANSFERASE SQD2"/>
    <property type="match status" value="1"/>
</dbReference>
<proteinExistence type="predicted"/>
<evidence type="ECO:0000313" key="4">
    <source>
        <dbReference type="Proteomes" id="UP000192980"/>
    </source>
</evidence>
<sequence>MRNSQNPDKILHIITVAFSISYFFGRQFSYLITKSGNEYHLGCSPSDNFFELATDLNYIPFSIPITREITPVKDILVIIAIYKYIRKNKITKVVGHTPKGGMLAMIASFLANVPNRIYFRHGLIYETSFGPKRFLLKNIEKVSGMLATDVVCVSKSIQKISERDKLNSAKKNIVLGLGTCNGVDTEEKYNPTSYDISDIKTLAEKLGISEGDFVVGFVGRLVKDKGVNELISAWDILKERFENIKLLLVGPLESRDPISKYAEERVLNDPSVIFTDFVLDASAYYSLMDIFVLPSYREGFPTVVLEASSMKIPVLVTRATGCEEAISEGVTGLFINHDPEDIASKIQFYLCNPNVARKHGENGRKFVCENFDQKKIWDLLNNDLEI</sequence>
<dbReference type="InterPro" id="IPR028098">
    <property type="entry name" value="Glyco_trans_4-like_N"/>
</dbReference>
<name>A0A1X7K614_9SPHI</name>
<dbReference type="RefSeq" id="WP_085473352.1">
    <property type="nucleotide sequence ID" value="NZ_CP038029.1"/>
</dbReference>
<dbReference type="AlphaFoldDB" id="A0A1X7K614"/>
<dbReference type="InterPro" id="IPR001296">
    <property type="entry name" value="Glyco_trans_1"/>
</dbReference>
<dbReference type="SUPFAM" id="SSF53756">
    <property type="entry name" value="UDP-Glycosyltransferase/glycogen phosphorylase"/>
    <property type="match status" value="1"/>
</dbReference>
<dbReference type="CDD" id="cd03808">
    <property type="entry name" value="GT4_CapM-like"/>
    <property type="match status" value="1"/>
</dbReference>
<accession>A0A1X7K614</accession>
<organism evidence="3 4">
    <name type="scientific">Sphingobacterium psychroaquaticum</name>
    <dbReference type="NCBI Taxonomy" id="561061"/>
    <lineage>
        <taxon>Bacteria</taxon>
        <taxon>Pseudomonadati</taxon>
        <taxon>Bacteroidota</taxon>
        <taxon>Sphingobacteriia</taxon>
        <taxon>Sphingobacteriales</taxon>
        <taxon>Sphingobacteriaceae</taxon>
        <taxon>Sphingobacterium</taxon>
    </lineage>
</organism>
<dbReference type="PANTHER" id="PTHR45947:SF3">
    <property type="entry name" value="SULFOQUINOVOSYL TRANSFERASE SQD2"/>
    <property type="match status" value="1"/>
</dbReference>
<evidence type="ECO:0000259" key="2">
    <source>
        <dbReference type="Pfam" id="PF13477"/>
    </source>
</evidence>
<feature type="domain" description="Glycosyl transferase family 1" evidence="1">
    <location>
        <begin position="199"/>
        <end position="365"/>
    </location>
</feature>
<dbReference type="STRING" id="561061.SAMN05660862_2626"/>
<dbReference type="InterPro" id="IPR050194">
    <property type="entry name" value="Glycosyltransferase_grp1"/>
</dbReference>
<feature type="domain" description="Glycosyltransferase subfamily 4-like N-terminal" evidence="2">
    <location>
        <begin position="32"/>
        <end position="150"/>
    </location>
</feature>
<keyword evidence="4" id="KW-1185">Reference proteome</keyword>
<protein>
    <submittedName>
        <fullName evidence="3">Glycosyltransferase involved in cell wall bisynthesis</fullName>
    </submittedName>
</protein>
<dbReference type="Pfam" id="PF13477">
    <property type="entry name" value="Glyco_trans_4_2"/>
    <property type="match status" value="1"/>
</dbReference>
<dbReference type="Proteomes" id="UP000192980">
    <property type="component" value="Unassembled WGS sequence"/>
</dbReference>
<dbReference type="GO" id="GO:0016758">
    <property type="term" value="F:hexosyltransferase activity"/>
    <property type="evidence" value="ECO:0007669"/>
    <property type="project" value="TreeGrafter"/>
</dbReference>
<reference evidence="3 4" key="1">
    <citation type="submission" date="2017-04" db="EMBL/GenBank/DDBJ databases">
        <authorList>
            <person name="Afonso C.L."/>
            <person name="Miller P.J."/>
            <person name="Scott M.A."/>
            <person name="Spackman E."/>
            <person name="Goraichik I."/>
            <person name="Dimitrov K.M."/>
            <person name="Suarez D.L."/>
            <person name="Swayne D.E."/>
        </authorList>
    </citation>
    <scope>NUCLEOTIDE SEQUENCE [LARGE SCALE GENOMIC DNA]</scope>
    <source>
        <strain evidence="3 4">DSM 22418</strain>
    </source>
</reference>
<dbReference type="OrthoDB" id="9790710at2"/>
<keyword evidence="3" id="KW-0808">Transferase</keyword>
<evidence type="ECO:0000259" key="1">
    <source>
        <dbReference type="Pfam" id="PF00534"/>
    </source>
</evidence>
<evidence type="ECO:0000313" key="3">
    <source>
        <dbReference type="EMBL" id="SMG36462.1"/>
    </source>
</evidence>
<dbReference type="Gene3D" id="3.40.50.2000">
    <property type="entry name" value="Glycogen Phosphorylase B"/>
    <property type="match status" value="2"/>
</dbReference>
<dbReference type="EMBL" id="FXAU01000004">
    <property type="protein sequence ID" value="SMG36462.1"/>
    <property type="molecule type" value="Genomic_DNA"/>
</dbReference>